<dbReference type="STRING" id="416943.SAMN05445871_6302"/>
<evidence type="ECO:0000256" key="1">
    <source>
        <dbReference type="SAM" id="Coils"/>
    </source>
</evidence>
<dbReference type="NCBIfam" id="TIGR01646">
    <property type="entry name" value="vgr_GE"/>
    <property type="match status" value="1"/>
</dbReference>
<dbReference type="AlphaFoldDB" id="A0A1H7RIN3"/>
<dbReference type="EMBL" id="FOAJ01000010">
    <property type="protein sequence ID" value="SEL60106.1"/>
    <property type="molecule type" value="Genomic_DNA"/>
</dbReference>
<dbReference type="SUPFAM" id="SSF69279">
    <property type="entry name" value="Phage tail proteins"/>
    <property type="match status" value="2"/>
</dbReference>
<dbReference type="NCBIfam" id="TIGR03361">
    <property type="entry name" value="VI_Rhs_Vgr"/>
    <property type="match status" value="1"/>
</dbReference>
<dbReference type="Pfam" id="PF13296">
    <property type="entry name" value="T6SS_Vgr"/>
    <property type="match status" value="1"/>
</dbReference>
<keyword evidence="5" id="KW-1185">Reference proteome</keyword>
<dbReference type="InterPro" id="IPR037026">
    <property type="entry name" value="Vgr_OB-fold_dom_sf"/>
</dbReference>
<name>A0A1H7RIN3_9BURK</name>
<accession>A0A1H7RIN3</accession>
<evidence type="ECO:0000259" key="2">
    <source>
        <dbReference type="Pfam" id="PF10106"/>
    </source>
</evidence>
<feature type="domain" description="Putative type VI secretion system Rhs element associated Vgr" evidence="3">
    <location>
        <begin position="488"/>
        <end position="590"/>
    </location>
</feature>
<organism evidence="4 5">
    <name type="scientific">Paraburkholderia caballeronis</name>
    <dbReference type="NCBI Taxonomy" id="416943"/>
    <lineage>
        <taxon>Bacteria</taxon>
        <taxon>Pseudomonadati</taxon>
        <taxon>Pseudomonadota</taxon>
        <taxon>Betaproteobacteria</taxon>
        <taxon>Burkholderiales</taxon>
        <taxon>Burkholderiaceae</taxon>
        <taxon>Paraburkholderia</taxon>
    </lineage>
</organism>
<gene>
    <name evidence="4" type="ORF">SAMN05192542_11037</name>
</gene>
<dbReference type="InterPro" id="IPR028244">
    <property type="entry name" value="T6SS_Rhs_Vgr_dom"/>
</dbReference>
<dbReference type="Gene3D" id="2.40.50.230">
    <property type="entry name" value="Gp5 N-terminal domain"/>
    <property type="match status" value="1"/>
</dbReference>
<evidence type="ECO:0000313" key="4">
    <source>
        <dbReference type="EMBL" id="SEL60106.1"/>
    </source>
</evidence>
<dbReference type="Proteomes" id="UP000199120">
    <property type="component" value="Unassembled WGS sequence"/>
</dbReference>
<dbReference type="Pfam" id="PF05954">
    <property type="entry name" value="Phage_GPD"/>
    <property type="match status" value="1"/>
</dbReference>
<dbReference type="OrthoDB" id="8590234at2"/>
<dbReference type="Gene3D" id="2.30.110.50">
    <property type="match status" value="1"/>
</dbReference>
<feature type="domain" description="DUF2345" evidence="2">
    <location>
        <begin position="609"/>
        <end position="754"/>
    </location>
</feature>
<keyword evidence="1" id="KW-0175">Coiled coil</keyword>
<dbReference type="InterPro" id="IPR017847">
    <property type="entry name" value="T6SS_RhsGE_Vgr_subset"/>
</dbReference>
<dbReference type="Gene3D" id="4.10.220.110">
    <property type="match status" value="1"/>
</dbReference>
<dbReference type="Gene3D" id="3.55.50.10">
    <property type="entry name" value="Baseplate protein-like domains"/>
    <property type="match status" value="1"/>
</dbReference>
<dbReference type="InterPro" id="IPR018769">
    <property type="entry name" value="VgrG2_DUF2345"/>
</dbReference>
<dbReference type="SUPFAM" id="SSF69255">
    <property type="entry name" value="gp5 N-terminal domain-like"/>
    <property type="match status" value="1"/>
</dbReference>
<dbReference type="RefSeq" id="WP_143040760.1">
    <property type="nucleotide sequence ID" value="NZ_FNSR01000003.1"/>
</dbReference>
<proteinExistence type="predicted"/>
<protein>
    <submittedName>
        <fullName evidence="4">Type VI secretion system secreted protein VgrG</fullName>
    </submittedName>
</protein>
<dbReference type="Pfam" id="PF10106">
    <property type="entry name" value="DUF2345"/>
    <property type="match status" value="1"/>
</dbReference>
<evidence type="ECO:0000259" key="3">
    <source>
        <dbReference type="Pfam" id="PF13296"/>
    </source>
</evidence>
<evidence type="ECO:0000313" key="5">
    <source>
        <dbReference type="Proteomes" id="UP000199120"/>
    </source>
</evidence>
<reference evidence="5" key="1">
    <citation type="submission" date="2016-10" db="EMBL/GenBank/DDBJ databases">
        <authorList>
            <person name="Varghese N."/>
            <person name="Submissions S."/>
        </authorList>
    </citation>
    <scope>NUCLEOTIDE SEQUENCE [LARGE SCALE GENOMIC DNA]</scope>
    <source>
        <strain evidence="5">LMG 26416</strain>
    </source>
</reference>
<feature type="coiled-coil region" evidence="1">
    <location>
        <begin position="590"/>
        <end position="617"/>
    </location>
</feature>
<sequence length="831" mass="90996">MGVNEAIGSLKRGGLQAYHLDVTGSKSAPGFDVVDFTGVEEAGAPTRFRMKVTHRVADLPVDDILTKTAVFSILPPTLAGVTLPAGPGRQFQGVITEFNQLSSSKDETTYEAVLESRIALLRNVKRCRIFLGQTDPEIIEQIFREQGFGAGTSDFEFTLRREYPKRDFVMQWNETDLEFFTRLARRSGIWFAIRQGEYGEVTHFGDDFTHYERSDTFVAPFRPASGLESTGAESVEKFETRTKTIAQAVTVRHYNHRKAPRPIDGEANAAPDDKTTWGTPDVWAAGHLSDDQAEWEAQLRHEALLCEKIVYTGEGNVLCVAPGRVFRFTNRTLPEAEYGQLITRVEHVGSRDKAYHNTYTAIPSHLIYRMPLLEETWPKIHGTISGRITSPNRYKYSYVNKDGHYMVSFDFDREQRTGGLTSCWMRIAKSFAGPKTTGTHFPALDGSGVEVGFENGNPDFPYIAHVMHDSVNPDVITSDDRWMTRNVIHTQSNNTLQMEDFEGEEHIKIATEGGGKSQLTLGNMVNASREKRGSGAELRSDEHVAVRGGKGVLISGDEQTRANGQQLDTWEAVKQLQAALDDATTLRAIAQAAQAELVDVKSQQTRLESAYKELKQSIIMLSAPHGIVGATPEDIQFSSGRHLTSTAGGNAEFSIAKKFIVGAGEVVSIIAHKLGVLLFAIKGKVQIQAQDGPIEMTASGDVIIKGKRVILAGQDQVLMSSGGGAYYKVAGSVPEVGGTSNLTVKTPSISKAGAASVSSAMPSFQQSSFARKFFLHPEGDQETPLSGQRFRLHMPDGSTTEGLTDANGTSTLFNRADIENLRIEVLGASHG</sequence>
<dbReference type="InterPro" id="IPR006533">
    <property type="entry name" value="T6SS_Vgr_RhsGE"/>
</dbReference>